<dbReference type="Gene3D" id="2.30.30.40">
    <property type="entry name" value="SH3 Domains"/>
    <property type="match status" value="2"/>
</dbReference>
<dbReference type="PANTHER" id="PTHR14167">
    <property type="entry name" value="SH3 DOMAIN-CONTAINING"/>
    <property type="match status" value="1"/>
</dbReference>
<feature type="region of interest" description="Disordered" evidence="3">
    <location>
        <begin position="190"/>
        <end position="337"/>
    </location>
</feature>
<protein>
    <recommendedName>
        <fullName evidence="4">SH3 domain-containing protein</fullName>
    </recommendedName>
</protein>
<feature type="domain" description="SH3" evidence="4">
    <location>
        <begin position="350"/>
        <end position="409"/>
    </location>
</feature>
<feature type="domain" description="SH3" evidence="4">
    <location>
        <begin position="422"/>
        <end position="481"/>
    </location>
</feature>
<keyword evidence="1 2" id="KW-0728">SH3 domain</keyword>
<feature type="compositionally biased region" description="Low complexity" evidence="3">
    <location>
        <begin position="129"/>
        <end position="142"/>
    </location>
</feature>
<comment type="caution">
    <text evidence="5">The sequence shown here is derived from an EMBL/GenBank/DDBJ whole genome shotgun (WGS) entry which is preliminary data.</text>
</comment>
<dbReference type="PRINTS" id="PR00452">
    <property type="entry name" value="SH3DOMAIN"/>
</dbReference>
<dbReference type="InterPro" id="IPR050384">
    <property type="entry name" value="Endophilin_SH3RF"/>
</dbReference>
<organism evidence="5 6">
    <name type="scientific">Coptotermes formosanus</name>
    <name type="common">Formosan subterranean termite</name>
    <dbReference type="NCBI Taxonomy" id="36987"/>
    <lineage>
        <taxon>Eukaryota</taxon>
        <taxon>Metazoa</taxon>
        <taxon>Ecdysozoa</taxon>
        <taxon>Arthropoda</taxon>
        <taxon>Hexapoda</taxon>
        <taxon>Insecta</taxon>
        <taxon>Pterygota</taxon>
        <taxon>Neoptera</taxon>
        <taxon>Polyneoptera</taxon>
        <taxon>Dictyoptera</taxon>
        <taxon>Blattodea</taxon>
        <taxon>Blattoidea</taxon>
        <taxon>Termitoidae</taxon>
        <taxon>Rhinotermitidae</taxon>
        <taxon>Coptotermes</taxon>
    </lineage>
</organism>
<dbReference type="CDD" id="cd00174">
    <property type="entry name" value="SH3"/>
    <property type="match status" value="2"/>
</dbReference>
<evidence type="ECO:0000256" key="3">
    <source>
        <dbReference type="SAM" id="MobiDB-lite"/>
    </source>
</evidence>
<proteinExistence type="predicted"/>
<dbReference type="PROSITE" id="PS50002">
    <property type="entry name" value="SH3"/>
    <property type="match status" value="2"/>
</dbReference>
<evidence type="ECO:0000259" key="4">
    <source>
        <dbReference type="PROSITE" id="PS50002"/>
    </source>
</evidence>
<dbReference type="Proteomes" id="UP000502823">
    <property type="component" value="Unassembled WGS sequence"/>
</dbReference>
<gene>
    <name evidence="5" type="ORF">Cfor_01296</name>
</gene>
<keyword evidence="6" id="KW-1185">Reference proteome</keyword>
<dbReference type="EMBL" id="BLKM01004705">
    <property type="protein sequence ID" value="GFG32253.1"/>
    <property type="molecule type" value="Genomic_DNA"/>
</dbReference>
<feature type="compositionally biased region" description="Pro residues" evidence="3">
    <location>
        <begin position="311"/>
        <end position="323"/>
    </location>
</feature>
<evidence type="ECO:0000256" key="2">
    <source>
        <dbReference type="PROSITE-ProRule" id="PRU00192"/>
    </source>
</evidence>
<feature type="compositionally biased region" description="Polar residues" evidence="3">
    <location>
        <begin position="276"/>
        <end position="297"/>
    </location>
</feature>
<dbReference type="InterPro" id="IPR001452">
    <property type="entry name" value="SH3_domain"/>
</dbReference>
<evidence type="ECO:0000313" key="5">
    <source>
        <dbReference type="EMBL" id="GFG32253.1"/>
    </source>
</evidence>
<dbReference type="OrthoDB" id="27823at2759"/>
<sequence>MKIPVRPAPLPPSSKQDMNLHHGTSALDGWGDGSDPFSKQTTSTRPVSAHFGRPPGEKKKPPPRPPPPKFAQKNQRKQVPNRPSSLLSGIFTRNTSSRVTQHTISTQQKSLNKESPATAAVTSLIDFHSPSCSPTPTTRSSSDGLSVNSFGSDGSVSNNGQTPCGGSSSLFESGFEDDFDFFGGLSSSSSFGTPLGEQNDPWSVVKPQDPFSPPKQQNSVSSASVPKVTGSSAFFKQSNASSSGAVTSSSITSMPTIIRPKPGRPPALPKLRETAGDQTSGASFPFVTRSQDSSQLVPNGDSDEDTGKWSPPMPSIPPPPLPPEVLHELESNGPSSELPARPFQFQAEDLQKPYGIALYDYSATHSDDLSFQANDVIFLLRQVNDDWLYGQCGHNQGMFPANFIKVVVPLSKSSASQQRQQAEAQTVTALYPFAAETWDDLELKEGSTVYVISRINGDWLYGQSNGKFGQFPASFVDHIPSNLPQHIN</sequence>
<evidence type="ECO:0000256" key="1">
    <source>
        <dbReference type="ARBA" id="ARBA00022443"/>
    </source>
</evidence>
<name>A0A6L2PI65_COPFO</name>
<feature type="compositionally biased region" description="Pro residues" evidence="3">
    <location>
        <begin position="1"/>
        <end position="12"/>
    </location>
</feature>
<dbReference type="AlphaFoldDB" id="A0A6L2PI65"/>
<evidence type="ECO:0000313" key="6">
    <source>
        <dbReference type="Proteomes" id="UP000502823"/>
    </source>
</evidence>
<dbReference type="InterPro" id="IPR036028">
    <property type="entry name" value="SH3-like_dom_sf"/>
</dbReference>
<feature type="compositionally biased region" description="Polar residues" evidence="3">
    <location>
        <begin position="214"/>
        <end position="237"/>
    </location>
</feature>
<dbReference type="InParanoid" id="A0A6L2PI65"/>
<feature type="region of interest" description="Disordered" evidence="3">
    <location>
        <begin position="128"/>
        <end position="169"/>
    </location>
</feature>
<reference evidence="6" key="1">
    <citation type="submission" date="2020-01" db="EMBL/GenBank/DDBJ databases">
        <title>Draft genome sequence of the Termite Coptotermes fromosanus.</title>
        <authorList>
            <person name="Itakura S."/>
            <person name="Yosikawa Y."/>
            <person name="Umezawa K."/>
        </authorList>
    </citation>
    <scope>NUCLEOTIDE SEQUENCE [LARGE SCALE GENOMIC DNA]</scope>
</reference>
<dbReference type="FunCoup" id="A0A6L2PI65">
    <property type="interactions" value="10"/>
</dbReference>
<feature type="compositionally biased region" description="Low complexity" evidence="3">
    <location>
        <begin position="238"/>
        <end position="258"/>
    </location>
</feature>
<feature type="compositionally biased region" description="Polar residues" evidence="3">
    <location>
        <begin position="143"/>
        <end position="164"/>
    </location>
</feature>
<dbReference type="PANTHER" id="PTHR14167:SF48">
    <property type="entry name" value="SH3 DOMAIN-CONTAINING PROTEIN 19"/>
    <property type="match status" value="1"/>
</dbReference>
<feature type="region of interest" description="Disordered" evidence="3">
    <location>
        <begin position="1"/>
        <end position="116"/>
    </location>
</feature>
<feature type="compositionally biased region" description="Polar residues" evidence="3">
    <location>
        <begin position="77"/>
        <end position="115"/>
    </location>
</feature>
<dbReference type="SMART" id="SM00326">
    <property type="entry name" value="SH3"/>
    <property type="match status" value="2"/>
</dbReference>
<feature type="compositionally biased region" description="Polar residues" evidence="3">
    <location>
        <begin position="37"/>
        <end position="46"/>
    </location>
</feature>
<dbReference type="SUPFAM" id="SSF50044">
    <property type="entry name" value="SH3-domain"/>
    <property type="match status" value="2"/>
</dbReference>
<dbReference type="Pfam" id="PF00018">
    <property type="entry name" value="SH3_1"/>
    <property type="match status" value="2"/>
</dbReference>
<accession>A0A6L2PI65</accession>
<dbReference type="PRINTS" id="PR00499">
    <property type="entry name" value="P67PHOX"/>
</dbReference>